<dbReference type="Pfam" id="PF06990">
    <property type="entry name" value="Gal-3-0_sulfotr"/>
    <property type="match status" value="1"/>
</dbReference>
<protein>
    <submittedName>
        <fullName evidence="11">Galactosylceramide sulfotransferase-like</fullName>
    </submittedName>
</protein>
<keyword evidence="8" id="KW-0472">Membrane</keyword>
<evidence type="ECO:0000256" key="6">
    <source>
        <dbReference type="ARBA" id="ARBA00022989"/>
    </source>
</evidence>
<keyword evidence="9" id="KW-0325">Glycoprotein</keyword>
<evidence type="ECO:0000313" key="10">
    <source>
        <dbReference type="Proteomes" id="UP000694865"/>
    </source>
</evidence>
<organism evidence="10 11">
    <name type="scientific">Saccoglossus kowalevskii</name>
    <name type="common">Acorn worm</name>
    <dbReference type="NCBI Taxonomy" id="10224"/>
    <lineage>
        <taxon>Eukaryota</taxon>
        <taxon>Metazoa</taxon>
        <taxon>Hemichordata</taxon>
        <taxon>Enteropneusta</taxon>
        <taxon>Harrimaniidae</taxon>
        <taxon>Saccoglossus</taxon>
    </lineage>
</organism>
<dbReference type="GeneID" id="100369973"/>
<evidence type="ECO:0000256" key="8">
    <source>
        <dbReference type="ARBA" id="ARBA00023136"/>
    </source>
</evidence>
<evidence type="ECO:0000313" key="11">
    <source>
        <dbReference type="RefSeq" id="XP_002737894.1"/>
    </source>
</evidence>
<evidence type="ECO:0000256" key="5">
    <source>
        <dbReference type="ARBA" id="ARBA00022968"/>
    </source>
</evidence>
<keyword evidence="4" id="KW-0812">Transmembrane</keyword>
<keyword evidence="6" id="KW-1133">Transmembrane helix</keyword>
<dbReference type="InterPro" id="IPR009729">
    <property type="entry name" value="Gal-3-0_sulfotransfrase"/>
</dbReference>
<keyword evidence="7" id="KW-0333">Golgi apparatus</keyword>
<comment type="subcellular location">
    <subcellularLocation>
        <location evidence="1">Golgi apparatus membrane</location>
        <topology evidence="1">Single-pass type II membrane protein</topology>
    </subcellularLocation>
</comment>
<dbReference type="SUPFAM" id="SSF52540">
    <property type="entry name" value="P-loop containing nucleoside triphosphate hydrolases"/>
    <property type="match status" value="1"/>
</dbReference>
<dbReference type="Proteomes" id="UP000694865">
    <property type="component" value="Unplaced"/>
</dbReference>
<dbReference type="InterPro" id="IPR027417">
    <property type="entry name" value="P-loop_NTPase"/>
</dbReference>
<evidence type="ECO:0000256" key="1">
    <source>
        <dbReference type="ARBA" id="ARBA00004323"/>
    </source>
</evidence>
<name>A0ABM0GUX7_SACKO</name>
<evidence type="ECO:0000256" key="9">
    <source>
        <dbReference type="ARBA" id="ARBA00023180"/>
    </source>
</evidence>
<proteinExistence type="inferred from homology"/>
<dbReference type="PANTHER" id="PTHR14647">
    <property type="entry name" value="GALACTOSE-3-O-SULFOTRANSFERASE"/>
    <property type="match status" value="1"/>
</dbReference>
<accession>A0ABM0GUX7</accession>
<evidence type="ECO:0000256" key="4">
    <source>
        <dbReference type="ARBA" id="ARBA00022692"/>
    </source>
</evidence>
<keyword evidence="10" id="KW-1185">Reference proteome</keyword>
<dbReference type="PANTHER" id="PTHR14647:SF87">
    <property type="entry name" value="PUTATIVE-RELATED"/>
    <property type="match status" value="1"/>
</dbReference>
<keyword evidence="5" id="KW-0735">Signal-anchor</keyword>
<sequence>MLVPHLNIHRFKTSALLFASPTREWQHHVNESTSPKKKIVFLKTYKTASTTITSILERYGLSHNLSFLLPASGHAWFSRTERFNRDMPILPPMPNTSYSMLVGHVPFKKDALEELIPNATYVTIIREPVATYESIFGFFNIAHKLGIRQSNSTDSLGVFLLDPEHYIGRANDNFQKTLLRNRQMFDIGLDVKNYDNQTVISDVITRAATEFDLVMIAEYFDESLLLLRKLLSWEFEDIVYLRQNVRSDALRYEIDDWKRQQILKLNAADVKLYQYFNRTLWKTIETYGESFADDLARFRSMLWKIQYECLDVGRFVITYKNRRNDTLLKDHAPSYCSDINQFDRTKILSSRQKRSRRSSKKRNSSQKRIALLRNFTHYKQT</sequence>
<reference evidence="11" key="1">
    <citation type="submission" date="2025-08" db="UniProtKB">
        <authorList>
            <consortium name="RefSeq"/>
        </authorList>
    </citation>
    <scope>IDENTIFICATION</scope>
    <source>
        <tissue evidence="11">Testes</tissue>
    </source>
</reference>
<dbReference type="RefSeq" id="XP_002737894.1">
    <property type="nucleotide sequence ID" value="XM_002737848.1"/>
</dbReference>
<comment type="similarity">
    <text evidence="2">Belongs to the galactose-3-O-sulfotransferase family.</text>
</comment>
<gene>
    <name evidence="11" type="primary">LOC100369973</name>
</gene>
<dbReference type="Gene3D" id="3.40.50.300">
    <property type="entry name" value="P-loop containing nucleotide triphosphate hydrolases"/>
    <property type="match status" value="1"/>
</dbReference>
<keyword evidence="3" id="KW-0808">Transferase</keyword>
<evidence type="ECO:0000256" key="3">
    <source>
        <dbReference type="ARBA" id="ARBA00022679"/>
    </source>
</evidence>
<evidence type="ECO:0000256" key="7">
    <source>
        <dbReference type="ARBA" id="ARBA00023034"/>
    </source>
</evidence>
<evidence type="ECO:0000256" key="2">
    <source>
        <dbReference type="ARBA" id="ARBA00008124"/>
    </source>
</evidence>